<dbReference type="OrthoDB" id="5449178at2"/>
<organism evidence="1 2">
    <name type="scientific">Sphingomonas dokdonensis</name>
    <dbReference type="NCBI Taxonomy" id="344880"/>
    <lineage>
        <taxon>Bacteria</taxon>
        <taxon>Pseudomonadati</taxon>
        <taxon>Pseudomonadota</taxon>
        <taxon>Alphaproteobacteria</taxon>
        <taxon>Sphingomonadales</taxon>
        <taxon>Sphingomonadaceae</taxon>
        <taxon>Sphingomonas</taxon>
    </lineage>
</organism>
<keyword evidence="2" id="KW-1185">Reference proteome</keyword>
<name>A0A245ZHJ3_9SPHN</name>
<evidence type="ECO:0000313" key="1">
    <source>
        <dbReference type="EMBL" id="OWK29203.1"/>
    </source>
</evidence>
<dbReference type="Proteomes" id="UP000197290">
    <property type="component" value="Unassembled WGS sequence"/>
</dbReference>
<comment type="caution">
    <text evidence="1">The sequence shown here is derived from an EMBL/GenBank/DDBJ whole genome shotgun (WGS) entry which is preliminary data.</text>
</comment>
<dbReference type="InterPro" id="IPR005564">
    <property type="entry name" value="Major_capsid_GpE"/>
</dbReference>
<dbReference type="EMBL" id="NBBI01000004">
    <property type="protein sequence ID" value="OWK29203.1"/>
    <property type="molecule type" value="Genomic_DNA"/>
</dbReference>
<proteinExistence type="inferred from homology"/>
<reference evidence="1 2" key="1">
    <citation type="submission" date="2017-03" db="EMBL/GenBank/DDBJ databases">
        <title>Genome sequence of Sphingomonas dokdonensis DSM 21029.</title>
        <authorList>
            <person name="Poehlein A."/>
            <person name="Wuebbeler J.H."/>
            <person name="Steinbuechel A."/>
            <person name="Daniel R."/>
        </authorList>
    </citation>
    <scope>NUCLEOTIDE SEQUENCE [LARGE SCALE GENOMIC DNA]</scope>
    <source>
        <strain evidence="1 2">DSM 21029</strain>
    </source>
</reference>
<protein>
    <submittedName>
        <fullName evidence="1">Phage major capsid protein E</fullName>
    </submittedName>
</protein>
<sequence>MIDLYAPTELIAMIEPLRVPGNFLRRLLYSTATPIYFDTPDIKWDRVFDDLRIAPFVSPYAPGKPRQDRGFQTESFTPGYLKPLDRVDPTKFSKRRPGEAIGGELSLADRRDLMMLDYLLGHKRQLERRDEVMAAEIVRTGRVTIAGEDYPTAVVDFGRDASLTKALLNTSRWGESGVSPVADVAAWLDEVATIVGAAPSHVIFDRKSWALFQADNNLDRVIDLTMGQTNSSVMLGFTPGAPGAPVFKGRIGTVELYVYNDTYEDVDGSIKALLPDFTVIVVAPGAYEGTPTYGAILDPRAGYIATPWFSKNWIDENPPAEWVLTQSAPLPIPKRPNASLCVTVR</sequence>
<gene>
    <name evidence="1" type="ORF">SPDO_21840</name>
</gene>
<dbReference type="Gene3D" id="3.15.30.10">
    <property type="entry name" value="putative capsid protein of prophage domain like"/>
    <property type="match status" value="1"/>
</dbReference>
<accession>A0A245ZHJ3</accession>
<dbReference type="HAMAP" id="MF_04133">
    <property type="entry name" value="CAPSID_LAMBDA"/>
    <property type="match status" value="1"/>
</dbReference>
<dbReference type="Gene3D" id="3.30.1930.10">
    <property type="entry name" value="capsid protein of prophage domain"/>
    <property type="match status" value="1"/>
</dbReference>
<dbReference type="Pfam" id="PF03864">
    <property type="entry name" value="Phage_cap_E"/>
    <property type="match status" value="1"/>
</dbReference>
<dbReference type="RefSeq" id="WP_158212184.1">
    <property type="nucleotide sequence ID" value="NZ_NBBI01000004.1"/>
</dbReference>
<dbReference type="AlphaFoldDB" id="A0A245ZHJ3"/>
<evidence type="ECO:0000313" key="2">
    <source>
        <dbReference type="Proteomes" id="UP000197290"/>
    </source>
</evidence>